<evidence type="ECO:0000256" key="3">
    <source>
        <dbReference type="ARBA" id="ARBA00022679"/>
    </source>
</evidence>
<dbReference type="PANTHER" id="PTHR43179">
    <property type="entry name" value="RHAMNOSYLTRANSFERASE WBBL"/>
    <property type="match status" value="1"/>
</dbReference>
<evidence type="ECO:0000313" key="6">
    <source>
        <dbReference type="Proteomes" id="UP000756860"/>
    </source>
</evidence>
<evidence type="ECO:0000256" key="1">
    <source>
        <dbReference type="ARBA" id="ARBA00006739"/>
    </source>
</evidence>
<dbReference type="InterPro" id="IPR001173">
    <property type="entry name" value="Glyco_trans_2-like"/>
</dbReference>
<evidence type="ECO:0000313" key="5">
    <source>
        <dbReference type="EMBL" id="MBT0653155.1"/>
    </source>
</evidence>
<proteinExistence type="inferred from homology"/>
<evidence type="ECO:0000256" key="2">
    <source>
        <dbReference type="ARBA" id="ARBA00022676"/>
    </source>
</evidence>
<dbReference type="Pfam" id="PF00535">
    <property type="entry name" value="Glycos_transf_2"/>
    <property type="match status" value="1"/>
</dbReference>
<keyword evidence="2" id="KW-0328">Glycosyltransferase</keyword>
<name>A0ABS5SCQ1_9BACT</name>
<feature type="domain" description="Glycosyltransferase 2-like" evidence="4">
    <location>
        <begin position="7"/>
        <end position="182"/>
    </location>
</feature>
<keyword evidence="6" id="KW-1185">Reference proteome</keyword>
<comment type="similarity">
    <text evidence="1">Belongs to the glycosyltransferase 2 family.</text>
</comment>
<dbReference type="SUPFAM" id="SSF53448">
    <property type="entry name" value="Nucleotide-diphospho-sugar transferases"/>
    <property type="match status" value="1"/>
</dbReference>
<keyword evidence="3" id="KW-0808">Transferase</keyword>
<dbReference type="Proteomes" id="UP000756860">
    <property type="component" value="Unassembled WGS sequence"/>
</dbReference>
<dbReference type="InterPro" id="IPR029044">
    <property type="entry name" value="Nucleotide-diphossugar_trans"/>
</dbReference>
<dbReference type="EMBL" id="JAHCVK010000002">
    <property type="protein sequence ID" value="MBT0653155.1"/>
    <property type="molecule type" value="Genomic_DNA"/>
</dbReference>
<gene>
    <name evidence="5" type="ORF">KI810_08820</name>
</gene>
<organism evidence="5 6">
    <name type="scientific">Geomobilimonas luticola</name>
    <dbReference type="NCBI Taxonomy" id="1114878"/>
    <lineage>
        <taxon>Bacteria</taxon>
        <taxon>Pseudomonadati</taxon>
        <taxon>Thermodesulfobacteriota</taxon>
        <taxon>Desulfuromonadia</taxon>
        <taxon>Geobacterales</taxon>
        <taxon>Geobacteraceae</taxon>
        <taxon>Geomobilimonas</taxon>
    </lineage>
</organism>
<dbReference type="PANTHER" id="PTHR43179:SF12">
    <property type="entry name" value="GALACTOFURANOSYLTRANSFERASE GLFT2"/>
    <property type="match status" value="1"/>
</dbReference>
<dbReference type="Gene3D" id="3.90.550.10">
    <property type="entry name" value="Spore Coat Polysaccharide Biosynthesis Protein SpsA, Chain A"/>
    <property type="match status" value="1"/>
</dbReference>
<reference evidence="5 6" key="1">
    <citation type="submission" date="2021-05" db="EMBL/GenBank/DDBJ databases">
        <title>The draft genome of Geobacter luticola JCM 17780.</title>
        <authorList>
            <person name="Xu Z."/>
            <person name="Masuda Y."/>
            <person name="Itoh H."/>
            <person name="Senoo K."/>
        </authorList>
    </citation>
    <scope>NUCLEOTIDE SEQUENCE [LARGE SCALE GENOMIC DNA]</scope>
    <source>
        <strain evidence="5 6">JCM 17780</strain>
    </source>
</reference>
<accession>A0ABS5SCQ1</accession>
<comment type="caution">
    <text evidence="5">The sequence shown here is derived from an EMBL/GenBank/DDBJ whole genome shotgun (WGS) entry which is preliminary data.</text>
</comment>
<protein>
    <submittedName>
        <fullName evidence="5">Glycosyltransferase family 2 protein</fullName>
    </submittedName>
</protein>
<evidence type="ECO:0000259" key="4">
    <source>
        <dbReference type="Pfam" id="PF00535"/>
    </source>
</evidence>
<dbReference type="CDD" id="cd04186">
    <property type="entry name" value="GT_2_like_c"/>
    <property type="match status" value="1"/>
</dbReference>
<sequence length="307" mass="34974">MLPRVVIIILNWNGKDDTSECLESLNALTYSNYEIIVVDNGSTDGSQRYIKEKYPQVLLMETGQNLGFTGGNNRGITAALQKNADYVLLLNNDTVVDGQFLDELVFAGESRKDVGILNPKIYYYDEPRLLWYAGGNISLLQGLSRHFGFQEIDHGQYDTTREVNFITGCAFLIKREVIEKIGPLDDNFFCYSEDADWSLRAIKAGYKGLYVPSSRIWHKIGISANVKGTEFSMHMGTRNALYLEYKHASRMQFASFLLVFSVNWLLRNAVKSLLNHDYPAMRGMYTGVTAFWSMPNKQRYRVTRSEG</sequence>